<comment type="cofactor">
    <cofactor evidence="8">
        <name>Mn(2+)</name>
        <dbReference type="ChEBI" id="CHEBI:29035"/>
    </cofactor>
    <cofactor evidence="8">
        <name>Ni(2+)</name>
        <dbReference type="ChEBI" id="CHEBI:49786"/>
    </cofactor>
</comment>
<evidence type="ECO:0000256" key="5">
    <source>
        <dbReference type="ARBA" id="ARBA00023211"/>
    </source>
</evidence>
<evidence type="ECO:0000313" key="12">
    <source>
        <dbReference type="Proteomes" id="UP001212997"/>
    </source>
</evidence>
<dbReference type="FunFam" id="3.40.50.10880:FF:000005">
    <property type="entry name" value="DUF89-domain-containing protein"/>
    <property type="match status" value="1"/>
</dbReference>
<dbReference type="AlphaFoldDB" id="A0AAD5V145"/>
<evidence type="ECO:0000256" key="9">
    <source>
        <dbReference type="SAM" id="MobiDB-lite"/>
    </source>
</evidence>
<comment type="similarity">
    <text evidence="2 8">Belongs to the damage-control phosphatase family. Sugar phosphate phosphatase III subfamily.</text>
</comment>
<evidence type="ECO:0000256" key="3">
    <source>
        <dbReference type="ARBA" id="ARBA00022723"/>
    </source>
</evidence>
<dbReference type="PANTHER" id="PTHR12260:SF4">
    <property type="entry name" value="SUGAR PHOSPHATE PHOSPHATASE"/>
    <property type="match status" value="1"/>
</dbReference>
<dbReference type="GO" id="GO:0006974">
    <property type="term" value="P:DNA damage response"/>
    <property type="evidence" value="ECO:0007669"/>
    <property type="project" value="TreeGrafter"/>
</dbReference>
<keyword evidence="4 8" id="KW-0378">Hydrolase</keyword>
<keyword evidence="5 8" id="KW-0464">Manganese</keyword>
<comment type="catalytic activity">
    <reaction evidence="1 8">
        <text>beta-D-fructose 1-phosphate + H2O = D-fructose + phosphate</text>
        <dbReference type="Rhea" id="RHEA:35603"/>
        <dbReference type="ChEBI" id="CHEBI:15377"/>
        <dbReference type="ChEBI" id="CHEBI:37721"/>
        <dbReference type="ChEBI" id="CHEBI:43474"/>
        <dbReference type="ChEBI" id="CHEBI:138881"/>
    </reaction>
</comment>
<proteinExistence type="inferred from homology"/>
<evidence type="ECO:0000256" key="4">
    <source>
        <dbReference type="ARBA" id="ARBA00022801"/>
    </source>
</evidence>
<reference evidence="11" key="1">
    <citation type="submission" date="2022-07" db="EMBL/GenBank/DDBJ databases">
        <title>Genome Sequence of Physisporinus lineatus.</title>
        <authorList>
            <person name="Buettner E."/>
        </authorList>
    </citation>
    <scope>NUCLEOTIDE SEQUENCE</scope>
    <source>
        <strain evidence="11">VT162</strain>
    </source>
</reference>
<dbReference type="GO" id="GO:0030643">
    <property type="term" value="P:intracellular phosphate ion homeostasis"/>
    <property type="evidence" value="ECO:0007669"/>
    <property type="project" value="UniProtKB-ARBA"/>
</dbReference>
<name>A0AAD5V145_9APHY</name>
<accession>A0AAD5V145</accession>
<evidence type="ECO:0000256" key="6">
    <source>
        <dbReference type="ARBA" id="ARBA00048809"/>
    </source>
</evidence>
<evidence type="ECO:0000256" key="8">
    <source>
        <dbReference type="RuleBase" id="RU367030"/>
    </source>
</evidence>
<keyword evidence="12" id="KW-1185">Reference proteome</keyword>
<dbReference type="GO" id="GO:0046872">
    <property type="term" value="F:metal ion binding"/>
    <property type="evidence" value="ECO:0007669"/>
    <property type="project" value="UniProtKB-UniRule"/>
</dbReference>
<dbReference type="Proteomes" id="UP001212997">
    <property type="component" value="Unassembled WGS sequence"/>
</dbReference>
<dbReference type="GO" id="GO:0005634">
    <property type="term" value="C:nucleus"/>
    <property type="evidence" value="ECO:0007669"/>
    <property type="project" value="TreeGrafter"/>
</dbReference>
<evidence type="ECO:0000259" key="10">
    <source>
        <dbReference type="Pfam" id="PF01937"/>
    </source>
</evidence>
<dbReference type="Gene3D" id="1.20.930.60">
    <property type="match status" value="1"/>
</dbReference>
<comment type="catalytic activity">
    <reaction evidence="6 8">
        <text>beta-D-fructose 6-phosphate = dihydroxyacetone + D-glyceraldehyde 3-phosphate</text>
        <dbReference type="Rhea" id="RHEA:28002"/>
        <dbReference type="ChEBI" id="CHEBI:16016"/>
        <dbReference type="ChEBI" id="CHEBI:57634"/>
        <dbReference type="ChEBI" id="CHEBI:59776"/>
    </reaction>
</comment>
<feature type="region of interest" description="Disordered" evidence="9">
    <location>
        <begin position="49"/>
        <end position="69"/>
    </location>
</feature>
<dbReference type="EC" id="3.1.3.-" evidence="8"/>
<dbReference type="InterPro" id="IPR036075">
    <property type="entry name" value="ARMT-1-like_metal-bd_sf"/>
</dbReference>
<keyword evidence="3 8" id="KW-0479">Metal-binding</keyword>
<sequence>MQAGISDYFSCHYSGISDEAMVIANGSLQQAPGQQTPVEKAHLKLSHLPSKQGIKGPYPRTPSSIDPNNPPWPAYRGYHTYSFANATMGHRLPTILGKAIEDVVCTLNQESREDRIVDLVKCIERMDALKQDLQVHATLRPILDDGEADVALWNKEIAKYFRGKDFFNAPWLFAEAYKYRRLRECFSTSLFWGDYDVFFRQKCDTFSRSNDAVFELSTRFVEPFEHEVRLTAEERLEKERLMFIELLQICLWGNSTDLSLLINMTEEQIKALQSTGGDALATTEKNILGNHMHRLWEIVKELKGEPQARIDFVLDNAGFELYCDCVFADFLLQSGLAKEIRFHGKRYPWFVSDVTKKDWNWLMNTMVYGHLFPKATEEEKECLRRLGRRWKRYEEEGKWIYEQHPFWCTGYTFWDLHNEAPDLFLHLSKSNLVIFKGDLNHRKLTYDCHAPYSTSFEDSIGPMASAGGAPKVCSLRTIKSDVVVGLSSGVGERLDEEEPGWKISGKYAVVLVSEGNPGEKVRFA</sequence>
<organism evidence="11 12">
    <name type="scientific">Meripilus lineatus</name>
    <dbReference type="NCBI Taxonomy" id="2056292"/>
    <lineage>
        <taxon>Eukaryota</taxon>
        <taxon>Fungi</taxon>
        <taxon>Dikarya</taxon>
        <taxon>Basidiomycota</taxon>
        <taxon>Agaricomycotina</taxon>
        <taxon>Agaricomycetes</taxon>
        <taxon>Polyporales</taxon>
        <taxon>Meripilaceae</taxon>
        <taxon>Meripilus</taxon>
    </lineage>
</organism>
<dbReference type="InterPro" id="IPR002791">
    <property type="entry name" value="ARMT1-like_metal-bd"/>
</dbReference>
<evidence type="ECO:0000256" key="7">
    <source>
        <dbReference type="ARBA" id="ARBA00054243"/>
    </source>
</evidence>
<feature type="domain" description="Damage-control phosphatase ARMT1-like metal-binding" evidence="10">
    <location>
        <begin position="88"/>
        <end position="494"/>
    </location>
</feature>
<evidence type="ECO:0000313" key="11">
    <source>
        <dbReference type="EMBL" id="KAJ3481585.1"/>
    </source>
</evidence>
<dbReference type="PANTHER" id="PTHR12260">
    <property type="entry name" value="DAMAGE-CONTROL PHOSPHATASE ARMT1"/>
    <property type="match status" value="1"/>
</dbReference>
<dbReference type="GO" id="GO:0016791">
    <property type="term" value="F:phosphatase activity"/>
    <property type="evidence" value="ECO:0007669"/>
    <property type="project" value="TreeGrafter"/>
</dbReference>
<gene>
    <name evidence="11" type="ORF">NLI96_g7565</name>
</gene>
<comment type="domain">
    <text evidence="8">Subfamily III proteins have a conserved RTxK motif about 40-50 residues from the C-terminus; the threonine may be replaced by serine or cysteine.</text>
</comment>
<dbReference type="GO" id="GO:0004427">
    <property type="term" value="F:inorganic diphosphate phosphatase activity"/>
    <property type="evidence" value="ECO:0007669"/>
    <property type="project" value="UniProtKB-ARBA"/>
</dbReference>
<evidence type="ECO:0000256" key="1">
    <source>
        <dbReference type="ARBA" id="ARBA00001326"/>
    </source>
</evidence>
<comment type="function">
    <text evidence="7 8">Metal-dependent phosphatase that shows phosphatase activity against several substrates, including fructose-1-phosphate and fructose-6-phosphate. Its preference for fructose-1-phosphate, a strong glycating agent that causes DNA damage rather than a canonical yeast metabolite, suggests a damage-control function in hexose phosphate metabolism.</text>
</comment>
<dbReference type="Gene3D" id="3.40.50.10880">
    <property type="entry name" value="Uncharacterised protein PF01937, DUF89, domain 3"/>
    <property type="match status" value="1"/>
</dbReference>
<comment type="caution">
    <text evidence="11">The sequence shown here is derived from an EMBL/GenBank/DDBJ whole genome shotgun (WGS) entry which is preliminary data.</text>
</comment>
<dbReference type="EMBL" id="JANAWD010000314">
    <property type="protein sequence ID" value="KAJ3481585.1"/>
    <property type="molecule type" value="Genomic_DNA"/>
</dbReference>
<dbReference type="SUPFAM" id="SSF111321">
    <property type="entry name" value="AF1104-like"/>
    <property type="match status" value="1"/>
</dbReference>
<dbReference type="Pfam" id="PF01937">
    <property type="entry name" value="ARMT1-like_dom"/>
    <property type="match status" value="1"/>
</dbReference>
<evidence type="ECO:0000256" key="2">
    <source>
        <dbReference type="ARBA" id="ARBA00009519"/>
    </source>
</evidence>
<protein>
    <recommendedName>
        <fullName evidence="8">Sugar phosphate phosphatase</fullName>
        <ecNumber evidence="8">3.1.3.-</ecNumber>
    </recommendedName>
</protein>
<dbReference type="InterPro" id="IPR039763">
    <property type="entry name" value="ARMT1"/>
</dbReference>